<organism evidence="1 2">
    <name type="scientific">Perkinsus chesapeaki</name>
    <name type="common">Clam parasite</name>
    <name type="synonym">Perkinsus andrewsi</name>
    <dbReference type="NCBI Taxonomy" id="330153"/>
    <lineage>
        <taxon>Eukaryota</taxon>
        <taxon>Sar</taxon>
        <taxon>Alveolata</taxon>
        <taxon>Perkinsozoa</taxon>
        <taxon>Perkinsea</taxon>
        <taxon>Perkinsida</taxon>
        <taxon>Perkinsidae</taxon>
        <taxon>Perkinsus</taxon>
    </lineage>
</organism>
<name>A0A7J6KM15_PERCH</name>
<proteinExistence type="predicted"/>
<protein>
    <recommendedName>
        <fullName evidence="3">Protein kinase domain-containing protein</fullName>
    </recommendedName>
</protein>
<evidence type="ECO:0008006" key="3">
    <source>
        <dbReference type="Google" id="ProtNLM"/>
    </source>
</evidence>
<sequence>VCPTASVLASLVGRRNRALEYFRWLSDLSKPLRFPKSAMRKFDPDLEDLISHMLVKDPNERSVTFLSGSKRLALPTKIRKELASDLKTVIGNEAAGTRARAATHVLLMEAAASLVATAKNK</sequence>
<dbReference type="AlphaFoldDB" id="A0A7J6KM15"/>
<dbReference type="Proteomes" id="UP000591131">
    <property type="component" value="Unassembled WGS sequence"/>
</dbReference>
<gene>
    <name evidence="1" type="ORF">FOL47_003674</name>
</gene>
<dbReference type="EMBL" id="JAAPAO010002159">
    <property type="protein sequence ID" value="KAF4648138.1"/>
    <property type="molecule type" value="Genomic_DNA"/>
</dbReference>
<evidence type="ECO:0000313" key="2">
    <source>
        <dbReference type="Proteomes" id="UP000591131"/>
    </source>
</evidence>
<reference evidence="1 2" key="1">
    <citation type="submission" date="2020-04" db="EMBL/GenBank/DDBJ databases">
        <title>Perkinsus chesapeaki whole genome sequence.</title>
        <authorList>
            <person name="Bogema D.R."/>
        </authorList>
    </citation>
    <scope>NUCLEOTIDE SEQUENCE [LARGE SCALE GENOMIC DNA]</scope>
    <source>
        <strain evidence="1">ATCC PRA-425</strain>
    </source>
</reference>
<evidence type="ECO:0000313" key="1">
    <source>
        <dbReference type="EMBL" id="KAF4648138.1"/>
    </source>
</evidence>
<accession>A0A7J6KM15</accession>
<keyword evidence="2" id="KW-1185">Reference proteome</keyword>
<comment type="caution">
    <text evidence="1">The sequence shown here is derived from an EMBL/GenBank/DDBJ whole genome shotgun (WGS) entry which is preliminary data.</text>
</comment>
<feature type="non-terminal residue" evidence="1">
    <location>
        <position position="1"/>
    </location>
</feature>
<feature type="non-terminal residue" evidence="1">
    <location>
        <position position="121"/>
    </location>
</feature>